<dbReference type="GeneID" id="10544351"/>
<accession>E3KMS7</accession>
<dbReference type="InParanoid" id="E3KMS7"/>
<dbReference type="OrthoDB" id="10310534at2759"/>
<dbReference type="KEGG" id="pgr:PGTG_11105"/>
<dbReference type="VEuPathDB" id="FungiDB:PGTG_11105"/>
<gene>
    <name evidence="2" type="ORF">PGTG_11105</name>
</gene>
<dbReference type="Proteomes" id="UP000008783">
    <property type="component" value="Unassembled WGS sequence"/>
</dbReference>
<reference key="1">
    <citation type="submission" date="2007-01" db="EMBL/GenBank/DDBJ databases">
        <title>The Genome Sequence of Puccinia graminis f. sp. tritici Strain CRL 75-36-700-3.</title>
        <authorList>
            <consortium name="The Broad Institute Genome Sequencing Platform"/>
            <person name="Birren B."/>
            <person name="Lander E."/>
            <person name="Galagan J."/>
            <person name="Nusbaum C."/>
            <person name="Devon K."/>
            <person name="Cuomo C."/>
            <person name="Jaffe D."/>
            <person name="Butler J."/>
            <person name="Alvarez P."/>
            <person name="Gnerre S."/>
            <person name="Grabherr M."/>
            <person name="Mauceli E."/>
            <person name="Brockman W."/>
            <person name="Young S."/>
            <person name="LaButti K."/>
            <person name="Sykes S."/>
            <person name="DeCaprio D."/>
            <person name="Crawford M."/>
            <person name="Koehrsen M."/>
            <person name="Engels R."/>
            <person name="Montgomery P."/>
            <person name="Pearson M."/>
            <person name="Howarth C."/>
            <person name="Larson L."/>
            <person name="White J."/>
            <person name="Zeng Q."/>
            <person name="Kodira C."/>
            <person name="Yandava C."/>
            <person name="Alvarado L."/>
            <person name="O'Leary S."/>
            <person name="Szabo L."/>
            <person name="Dean R."/>
            <person name="Schein J."/>
        </authorList>
    </citation>
    <scope>NUCLEOTIDE SEQUENCE</scope>
    <source>
        <strain>CRL 75-36-700-3</strain>
    </source>
</reference>
<protein>
    <submittedName>
        <fullName evidence="2">Uncharacterized protein</fullName>
    </submittedName>
</protein>
<keyword evidence="3" id="KW-1185">Reference proteome</keyword>
<evidence type="ECO:0000313" key="3">
    <source>
        <dbReference type="Proteomes" id="UP000008783"/>
    </source>
</evidence>
<dbReference type="AlphaFoldDB" id="E3KMS7"/>
<dbReference type="HOGENOM" id="CLU_033090_2_0_1"/>
<name>E3KMS7_PUCGT</name>
<proteinExistence type="predicted"/>
<evidence type="ECO:0000256" key="1">
    <source>
        <dbReference type="SAM" id="MobiDB-lite"/>
    </source>
</evidence>
<dbReference type="PANTHER" id="PTHR33069:SF3">
    <property type="entry name" value="DYNEIN HEAVY CHAIN TAIL DOMAIN-CONTAINING PROTEIN"/>
    <property type="match status" value="1"/>
</dbReference>
<reference evidence="3" key="2">
    <citation type="journal article" date="2011" name="Proc. Natl. Acad. Sci. U.S.A.">
        <title>Obligate biotrophy features unraveled by the genomic analysis of rust fungi.</title>
        <authorList>
            <person name="Duplessis S."/>
            <person name="Cuomo C.A."/>
            <person name="Lin Y.-C."/>
            <person name="Aerts A."/>
            <person name="Tisserant E."/>
            <person name="Veneault-Fourrey C."/>
            <person name="Joly D.L."/>
            <person name="Hacquard S."/>
            <person name="Amselem J."/>
            <person name="Cantarel B.L."/>
            <person name="Chiu R."/>
            <person name="Coutinho P.M."/>
            <person name="Feau N."/>
            <person name="Field M."/>
            <person name="Frey P."/>
            <person name="Gelhaye E."/>
            <person name="Goldberg J."/>
            <person name="Grabherr M.G."/>
            <person name="Kodira C.D."/>
            <person name="Kohler A."/>
            <person name="Kuees U."/>
            <person name="Lindquist E.A."/>
            <person name="Lucas S.M."/>
            <person name="Mago R."/>
            <person name="Mauceli E."/>
            <person name="Morin E."/>
            <person name="Murat C."/>
            <person name="Pangilinan J.L."/>
            <person name="Park R."/>
            <person name="Pearson M."/>
            <person name="Quesneville H."/>
            <person name="Rouhier N."/>
            <person name="Sakthikumar S."/>
            <person name="Salamov A.A."/>
            <person name="Schmutz J."/>
            <person name="Selles B."/>
            <person name="Shapiro H."/>
            <person name="Tanguay P."/>
            <person name="Tuskan G.A."/>
            <person name="Henrissat B."/>
            <person name="Van de Peer Y."/>
            <person name="Rouze P."/>
            <person name="Ellis J.G."/>
            <person name="Dodds P.N."/>
            <person name="Schein J.E."/>
            <person name="Zhong S."/>
            <person name="Hamelin R.C."/>
            <person name="Grigoriev I.V."/>
            <person name="Szabo L.J."/>
            <person name="Martin F."/>
        </authorList>
    </citation>
    <scope>NUCLEOTIDE SEQUENCE [LARGE SCALE GENOMIC DNA]</scope>
    <source>
        <strain evidence="3">CRL 75-36-700-3 / race SCCL</strain>
    </source>
</reference>
<dbReference type="RefSeq" id="XP_003330195.2">
    <property type="nucleotide sequence ID" value="XM_003330147.2"/>
</dbReference>
<dbReference type="EMBL" id="DS178296">
    <property type="protein sequence ID" value="EFP85776.2"/>
    <property type="molecule type" value="Genomic_DNA"/>
</dbReference>
<feature type="compositionally biased region" description="Acidic residues" evidence="1">
    <location>
        <begin position="554"/>
        <end position="587"/>
    </location>
</feature>
<sequence>MDNYSPDFLHLESPCLRARGRSRTGWLQVFQVVCSSWVLGALRPPGATLEPPIVICILGVVRRCLTAGPGGRLHEAEAGIEPRGPGKEAKHYYQRDGVFGSTPSSIPLLRCIIVEAMDEDEESESSSSVQETSPNCVVRALKELSDIHRFSQTHHFWRYDKHLCIDRVDWKRKTLNDLQTGLLPLIKPQISILLSSLDLTHLAIHACPHPELTIQIISVIKRTLHQTRSAVELLALREPLPAPSRDHHLGQHKCYRSLRLVRATKELIQEDLCYLFEACALLIWGDENNDHEDLDYEAHASERRQEVMTLAAESQNQVDELIEGSKLSDFDIIQHRWRLASDNLTEALQFLGEMTNRSYSITSRNNNNNNNQDGHQIFEDGLVEDEERNRSADHRERVNRLAKSFIPFVKLGRIFYDKLSKTTTNRPPFRLDTEMSSDELELLADRTSWIESSIDDLMGELSQLHKSSENLERRISWMRNEAVMPLCELDRILRDLSRHMIPVHTTTSTAYSISHAQSHFKTWFRPLKKQFWAACGNFLQTINICFGDLVGETSESESEEDEDEDEDEDQDQDENENDGQVEDDPIP</sequence>
<dbReference type="PANTHER" id="PTHR33069">
    <property type="entry name" value="CHROMOSOME 7, WHOLE GENOME SHOTGUN SEQUENCE-RELATED"/>
    <property type="match status" value="1"/>
</dbReference>
<organism evidence="2 3">
    <name type="scientific">Puccinia graminis f. sp. tritici (strain CRL 75-36-700-3 / race SCCL)</name>
    <name type="common">Black stem rust fungus</name>
    <dbReference type="NCBI Taxonomy" id="418459"/>
    <lineage>
        <taxon>Eukaryota</taxon>
        <taxon>Fungi</taxon>
        <taxon>Dikarya</taxon>
        <taxon>Basidiomycota</taxon>
        <taxon>Pucciniomycotina</taxon>
        <taxon>Pucciniomycetes</taxon>
        <taxon>Pucciniales</taxon>
        <taxon>Pucciniaceae</taxon>
        <taxon>Puccinia</taxon>
    </lineage>
</organism>
<evidence type="ECO:0000313" key="2">
    <source>
        <dbReference type="EMBL" id="EFP85776.2"/>
    </source>
</evidence>
<feature type="region of interest" description="Disordered" evidence="1">
    <location>
        <begin position="550"/>
        <end position="587"/>
    </location>
</feature>